<keyword evidence="2" id="KW-1185">Reference proteome</keyword>
<dbReference type="Proteomes" id="UP000294257">
    <property type="component" value="Unassembled WGS sequence"/>
</dbReference>
<comment type="caution">
    <text evidence="1">The sequence shown here is derived from an EMBL/GenBank/DDBJ whole genome shotgun (WGS) entry which is preliminary data.</text>
</comment>
<accession>A0A4Q7KRP8</accession>
<gene>
    <name evidence="1" type="ORF">EV193_104420</name>
</gene>
<evidence type="ECO:0000313" key="2">
    <source>
        <dbReference type="Proteomes" id="UP000294257"/>
    </source>
</evidence>
<protein>
    <submittedName>
        <fullName evidence="1">Uncharacterized protein</fullName>
    </submittedName>
</protein>
<evidence type="ECO:0000313" key="1">
    <source>
        <dbReference type="EMBL" id="RZS39204.1"/>
    </source>
</evidence>
<dbReference type="RefSeq" id="WP_130344764.1">
    <property type="nucleotide sequence ID" value="NZ_SGWQ01000004.1"/>
</dbReference>
<dbReference type="EMBL" id="SGWQ01000004">
    <property type="protein sequence ID" value="RZS39204.1"/>
    <property type="molecule type" value="Genomic_DNA"/>
</dbReference>
<dbReference type="AlphaFoldDB" id="A0A4Q7KRP8"/>
<reference evidence="1 2" key="1">
    <citation type="submission" date="2019-02" db="EMBL/GenBank/DDBJ databases">
        <title>Genomic Encyclopedia of Type Strains, Phase IV (KMG-IV): sequencing the most valuable type-strain genomes for metagenomic binning, comparative biology and taxonomic classification.</title>
        <authorList>
            <person name="Goeker M."/>
        </authorList>
    </citation>
    <scope>NUCLEOTIDE SEQUENCE [LARGE SCALE GENOMIC DNA]</scope>
    <source>
        <strain evidence="1 2">DSM 101727</strain>
    </source>
</reference>
<sequence length="63" mass="6308">MLGVSVASRSPGGVADGVMVSIEEVNGAPALLGWVGPVLVGVLVPNIADGRITFDEFLAGSSR</sequence>
<organism evidence="1 2">
    <name type="scientific">Herbihabitans rhizosphaerae</name>
    <dbReference type="NCBI Taxonomy" id="1872711"/>
    <lineage>
        <taxon>Bacteria</taxon>
        <taxon>Bacillati</taxon>
        <taxon>Actinomycetota</taxon>
        <taxon>Actinomycetes</taxon>
        <taxon>Pseudonocardiales</taxon>
        <taxon>Pseudonocardiaceae</taxon>
        <taxon>Herbihabitans</taxon>
    </lineage>
</organism>
<name>A0A4Q7KRP8_9PSEU</name>
<proteinExistence type="predicted"/>